<name>M2YLH9_DOTSN</name>
<protein>
    <submittedName>
        <fullName evidence="1">Uncharacterized protein</fullName>
    </submittedName>
</protein>
<evidence type="ECO:0000313" key="1">
    <source>
        <dbReference type="EMBL" id="EME42861.1"/>
    </source>
</evidence>
<gene>
    <name evidence="1" type="ORF">DOTSEDRAFT_24873</name>
</gene>
<proteinExistence type="predicted"/>
<accession>M2YLH9</accession>
<organism evidence="1 2">
    <name type="scientific">Dothistroma septosporum (strain NZE10 / CBS 128990)</name>
    <name type="common">Red band needle blight fungus</name>
    <name type="synonym">Mycosphaerella pini</name>
    <dbReference type="NCBI Taxonomy" id="675120"/>
    <lineage>
        <taxon>Eukaryota</taxon>
        <taxon>Fungi</taxon>
        <taxon>Dikarya</taxon>
        <taxon>Ascomycota</taxon>
        <taxon>Pezizomycotina</taxon>
        <taxon>Dothideomycetes</taxon>
        <taxon>Dothideomycetidae</taxon>
        <taxon>Mycosphaerellales</taxon>
        <taxon>Mycosphaerellaceae</taxon>
        <taxon>Dothistroma</taxon>
    </lineage>
</organism>
<sequence length="150" mass="17620">MRRVNSTFQAIIDRSKGCRQLMLLQSLESTRGSQVHLTGWWLSQLRWSTPFCLEPHSEPGAHVHLDDSHDLVVTGQLRDTVAFFAKVEEYRTVRWIKNHWQPLETYTQGLRFCVFLEQDLIESQVNSIRPSWTWEKCRDDFELSRGGWAA</sequence>
<dbReference type="HOGENOM" id="CLU_1740492_0_0_1"/>
<dbReference type="Proteomes" id="UP000016933">
    <property type="component" value="Unassembled WGS sequence"/>
</dbReference>
<evidence type="ECO:0000313" key="2">
    <source>
        <dbReference type="Proteomes" id="UP000016933"/>
    </source>
</evidence>
<keyword evidence="2" id="KW-1185">Reference proteome</keyword>
<dbReference type="EMBL" id="KB446540">
    <property type="protein sequence ID" value="EME42861.1"/>
    <property type="molecule type" value="Genomic_DNA"/>
</dbReference>
<dbReference type="AlphaFoldDB" id="M2YLH9"/>
<dbReference type="OrthoDB" id="10537414at2759"/>
<reference evidence="1 2" key="2">
    <citation type="journal article" date="2012" name="PLoS Pathog.">
        <title>Diverse lifestyles and strategies of plant pathogenesis encoded in the genomes of eighteen Dothideomycetes fungi.</title>
        <authorList>
            <person name="Ohm R.A."/>
            <person name="Feau N."/>
            <person name="Henrissat B."/>
            <person name="Schoch C.L."/>
            <person name="Horwitz B.A."/>
            <person name="Barry K.W."/>
            <person name="Condon B.J."/>
            <person name="Copeland A.C."/>
            <person name="Dhillon B."/>
            <person name="Glaser F."/>
            <person name="Hesse C.N."/>
            <person name="Kosti I."/>
            <person name="LaButti K."/>
            <person name="Lindquist E.A."/>
            <person name="Lucas S."/>
            <person name="Salamov A.A."/>
            <person name="Bradshaw R.E."/>
            <person name="Ciuffetti L."/>
            <person name="Hamelin R.C."/>
            <person name="Kema G.H.J."/>
            <person name="Lawrence C."/>
            <person name="Scott J.A."/>
            <person name="Spatafora J.W."/>
            <person name="Turgeon B.G."/>
            <person name="de Wit P.J.G.M."/>
            <person name="Zhong S."/>
            <person name="Goodwin S.B."/>
            <person name="Grigoriev I.V."/>
        </authorList>
    </citation>
    <scope>NUCLEOTIDE SEQUENCE [LARGE SCALE GENOMIC DNA]</scope>
    <source>
        <strain evidence="2">NZE10 / CBS 128990</strain>
    </source>
</reference>
<reference evidence="2" key="1">
    <citation type="journal article" date="2012" name="PLoS Genet.">
        <title>The genomes of the fungal plant pathogens Cladosporium fulvum and Dothistroma septosporum reveal adaptation to different hosts and lifestyles but also signatures of common ancestry.</title>
        <authorList>
            <person name="de Wit P.J.G.M."/>
            <person name="van der Burgt A."/>
            <person name="Oekmen B."/>
            <person name="Stergiopoulos I."/>
            <person name="Abd-Elsalam K.A."/>
            <person name="Aerts A.L."/>
            <person name="Bahkali A.H."/>
            <person name="Beenen H.G."/>
            <person name="Chettri P."/>
            <person name="Cox M.P."/>
            <person name="Datema E."/>
            <person name="de Vries R.P."/>
            <person name="Dhillon B."/>
            <person name="Ganley A.R."/>
            <person name="Griffiths S.A."/>
            <person name="Guo Y."/>
            <person name="Hamelin R.C."/>
            <person name="Henrissat B."/>
            <person name="Kabir M.S."/>
            <person name="Jashni M.K."/>
            <person name="Kema G."/>
            <person name="Klaubauf S."/>
            <person name="Lapidus A."/>
            <person name="Levasseur A."/>
            <person name="Lindquist E."/>
            <person name="Mehrabi R."/>
            <person name="Ohm R.A."/>
            <person name="Owen T.J."/>
            <person name="Salamov A."/>
            <person name="Schwelm A."/>
            <person name="Schijlen E."/>
            <person name="Sun H."/>
            <person name="van den Burg H.A."/>
            <person name="van Ham R.C.H.J."/>
            <person name="Zhang S."/>
            <person name="Goodwin S.B."/>
            <person name="Grigoriev I.V."/>
            <person name="Collemare J."/>
            <person name="Bradshaw R.E."/>
        </authorList>
    </citation>
    <scope>NUCLEOTIDE SEQUENCE [LARGE SCALE GENOMIC DNA]</scope>
    <source>
        <strain evidence="2">NZE10 / CBS 128990</strain>
    </source>
</reference>